<feature type="transmembrane region" description="Helical" evidence="1">
    <location>
        <begin position="33"/>
        <end position="61"/>
    </location>
</feature>
<keyword evidence="3" id="KW-1185">Reference proteome</keyword>
<dbReference type="STRING" id="74557.A0A1W0A102"/>
<sequence>MIPYMMLVYSFLLSVLTLHVVENQLRRRKSKWLVPALAVGMFIVVGVGIGTFNYLIIFSLLESQITDAKNKPSTPITKLLEQPNMSRSPRLAEPTVAKLLAAEEDWNPDPDNLIMVLGDSHAEMLRSRFKFLYDQAMQKGEEFPMMVFLTCGRRSPLQCMDEHALYMNAVYKMKPKDVFYSTDWPQCIRPTGEIVNVGEPQYCAAGYADDCSY</sequence>
<accession>A0A1W0A102</accession>
<proteinExistence type="predicted"/>
<evidence type="ECO:0000313" key="3">
    <source>
        <dbReference type="Proteomes" id="UP000243217"/>
    </source>
</evidence>
<dbReference type="OrthoDB" id="5877422at2759"/>
<comment type="caution">
    <text evidence="2">The sequence shown here is derived from an EMBL/GenBank/DDBJ whole genome shotgun (WGS) entry which is preliminary data.</text>
</comment>
<reference evidence="2 3" key="1">
    <citation type="journal article" date="2014" name="Genome Biol. Evol.">
        <title>The secreted proteins of Achlya hypogyna and Thraustotheca clavata identify the ancestral oomycete secretome and reveal gene acquisitions by horizontal gene transfer.</title>
        <authorList>
            <person name="Misner I."/>
            <person name="Blouin N."/>
            <person name="Leonard G."/>
            <person name="Richards T.A."/>
            <person name="Lane C.E."/>
        </authorList>
    </citation>
    <scope>NUCLEOTIDE SEQUENCE [LARGE SCALE GENOMIC DNA]</scope>
    <source>
        <strain evidence="2 3">ATCC 34112</strain>
    </source>
</reference>
<evidence type="ECO:0008006" key="4">
    <source>
        <dbReference type="Google" id="ProtNLM"/>
    </source>
</evidence>
<protein>
    <recommendedName>
        <fullName evidence="4">SGNH domain-containing protein</fullName>
    </recommendedName>
</protein>
<keyword evidence="1" id="KW-0472">Membrane</keyword>
<keyword evidence="1" id="KW-0812">Transmembrane</keyword>
<dbReference type="Proteomes" id="UP000243217">
    <property type="component" value="Unassembled WGS sequence"/>
</dbReference>
<evidence type="ECO:0000313" key="2">
    <source>
        <dbReference type="EMBL" id="OQS03963.1"/>
    </source>
</evidence>
<dbReference type="AlphaFoldDB" id="A0A1W0A102"/>
<gene>
    <name evidence="2" type="ORF">THRCLA_21016</name>
</gene>
<keyword evidence="1" id="KW-1133">Transmembrane helix</keyword>
<evidence type="ECO:0000256" key="1">
    <source>
        <dbReference type="SAM" id="Phobius"/>
    </source>
</evidence>
<dbReference type="EMBL" id="JNBS01000707">
    <property type="protein sequence ID" value="OQS03963.1"/>
    <property type="molecule type" value="Genomic_DNA"/>
</dbReference>
<name>A0A1W0A102_9STRA</name>
<organism evidence="2 3">
    <name type="scientific">Thraustotheca clavata</name>
    <dbReference type="NCBI Taxonomy" id="74557"/>
    <lineage>
        <taxon>Eukaryota</taxon>
        <taxon>Sar</taxon>
        <taxon>Stramenopiles</taxon>
        <taxon>Oomycota</taxon>
        <taxon>Saprolegniomycetes</taxon>
        <taxon>Saprolegniales</taxon>
        <taxon>Achlyaceae</taxon>
        <taxon>Thraustotheca</taxon>
    </lineage>
</organism>